<proteinExistence type="predicted"/>
<accession>A0A381YX47</accession>
<name>A0A381YX47_9ZZZZ</name>
<evidence type="ECO:0000313" key="1">
    <source>
        <dbReference type="EMBL" id="SVA81514.1"/>
    </source>
</evidence>
<dbReference type="EMBL" id="UINC01019270">
    <property type="protein sequence ID" value="SVA81514.1"/>
    <property type="molecule type" value="Genomic_DNA"/>
</dbReference>
<protein>
    <submittedName>
        <fullName evidence="1">Uncharacterized protein</fullName>
    </submittedName>
</protein>
<reference evidence="1" key="1">
    <citation type="submission" date="2018-05" db="EMBL/GenBank/DDBJ databases">
        <authorList>
            <person name="Lanie J.A."/>
            <person name="Ng W.-L."/>
            <person name="Kazmierczak K.M."/>
            <person name="Andrzejewski T.M."/>
            <person name="Davidsen T.M."/>
            <person name="Wayne K.J."/>
            <person name="Tettelin H."/>
            <person name="Glass J.I."/>
            <person name="Rusch D."/>
            <person name="Podicherti R."/>
            <person name="Tsui H.-C.T."/>
            <person name="Winkler M.E."/>
        </authorList>
    </citation>
    <scope>NUCLEOTIDE SEQUENCE</scope>
</reference>
<sequence length="158" mass="16278">MADKKITALTDLSTGVAGADLLHVVDDPTGTPINKKVSVTDFINNLPSFIGFSNSYEDISDGSQTAISITHAVTLLQTAGSNATTLADGTVIGQIKVIIMDTDGGTSECTPADPLGFADIDFVDDGDTATLMWTGTSWAALSSQICSADFGAIEIATD</sequence>
<dbReference type="AlphaFoldDB" id="A0A381YX47"/>
<organism evidence="1">
    <name type="scientific">marine metagenome</name>
    <dbReference type="NCBI Taxonomy" id="408172"/>
    <lineage>
        <taxon>unclassified sequences</taxon>
        <taxon>metagenomes</taxon>
        <taxon>ecological metagenomes</taxon>
    </lineage>
</organism>
<gene>
    <name evidence="1" type="ORF">METZ01_LOCUS134368</name>
</gene>